<sequence length="121" mass="14000">MADGLMQSFLLKPFLVIVGYWLDYSRFQLWKLVQKAGWPVELGAGGINKLDYYGYCNPKIGGFYMNWGRPSVIIGCLYNYIPQPEGWVYQKRPGYRKASNCCIPGYMPNPWNGYYIYGLDI</sequence>
<organism evidence="1 2">
    <name type="scientific">Streblomastix strix</name>
    <dbReference type="NCBI Taxonomy" id="222440"/>
    <lineage>
        <taxon>Eukaryota</taxon>
        <taxon>Metamonada</taxon>
        <taxon>Preaxostyla</taxon>
        <taxon>Oxymonadida</taxon>
        <taxon>Streblomastigidae</taxon>
        <taxon>Streblomastix</taxon>
    </lineage>
</organism>
<dbReference type="EMBL" id="SNRW01039925">
    <property type="protein sequence ID" value="KAA6348350.1"/>
    <property type="molecule type" value="Genomic_DNA"/>
</dbReference>
<name>A0A5J4SSW3_9EUKA</name>
<accession>A0A5J4SSW3</accession>
<dbReference type="Proteomes" id="UP000324800">
    <property type="component" value="Unassembled WGS sequence"/>
</dbReference>
<evidence type="ECO:0000313" key="2">
    <source>
        <dbReference type="Proteomes" id="UP000324800"/>
    </source>
</evidence>
<feature type="non-terminal residue" evidence="1">
    <location>
        <position position="121"/>
    </location>
</feature>
<gene>
    <name evidence="1" type="ORF">EZS28_051983</name>
</gene>
<comment type="caution">
    <text evidence="1">The sequence shown here is derived from an EMBL/GenBank/DDBJ whole genome shotgun (WGS) entry which is preliminary data.</text>
</comment>
<dbReference type="AlphaFoldDB" id="A0A5J4SSW3"/>
<proteinExistence type="predicted"/>
<reference evidence="1 2" key="1">
    <citation type="submission" date="2019-03" db="EMBL/GenBank/DDBJ databases">
        <title>Single cell metagenomics reveals metabolic interactions within the superorganism composed of flagellate Streblomastix strix and complex community of Bacteroidetes bacteria on its surface.</title>
        <authorList>
            <person name="Treitli S.C."/>
            <person name="Kolisko M."/>
            <person name="Husnik F."/>
            <person name="Keeling P."/>
            <person name="Hampl V."/>
        </authorList>
    </citation>
    <scope>NUCLEOTIDE SEQUENCE [LARGE SCALE GENOMIC DNA]</scope>
    <source>
        <strain evidence="1">ST1C</strain>
    </source>
</reference>
<protein>
    <submittedName>
        <fullName evidence="1">Uncharacterized protein</fullName>
    </submittedName>
</protein>
<evidence type="ECO:0000313" key="1">
    <source>
        <dbReference type="EMBL" id="KAA6348350.1"/>
    </source>
</evidence>